<name>A0A183TEJ0_SCHSO</name>
<sequence>MNYWQLLFVSSICGRTMMPKHVAAAVAATKHRKNTPMQPAFFDSPRTGYLIGQLKDTLITRRTSPAGVR</sequence>
<reference evidence="3" key="1">
    <citation type="submission" date="2016-06" db="UniProtKB">
        <authorList>
            <consortium name="WormBaseParasite"/>
        </authorList>
    </citation>
    <scope>IDENTIFICATION</scope>
</reference>
<evidence type="ECO:0000313" key="3">
    <source>
        <dbReference type="WBParaSite" id="SSLN_0001544701-mRNA-1"/>
    </source>
</evidence>
<evidence type="ECO:0000313" key="1">
    <source>
        <dbReference type="EMBL" id="VDM01274.1"/>
    </source>
</evidence>
<reference evidence="1 2" key="2">
    <citation type="submission" date="2018-11" db="EMBL/GenBank/DDBJ databases">
        <authorList>
            <consortium name="Pathogen Informatics"/>
        </authorList>
    </citation>
    <scope>NUCLEOTIDE SEQUENCE [LARGE SCALE GENOMIC DNA]</scope>
    <source>
        <strain evidence="1 2">NST_G2</strain>
    </source>
</reference>
<dbReference type="AlphaFoldDB" id="A0A183TEJ0"/>
<evidence type="ECO:0000313" key="2">
    <source>
        <dbReference type="Proteomes" id="UP000275846"/>
    </source>
</evidence>
<protein>
    <submittedName>
        <fullName evidence="3">Secreted protein</fullName>
    </submittedName>
</protein>
<accession>A0A183TEJ0</accession>
<dbReference type="EMBL" id="UYSU01039402">
    <property type="protein sequence ID" value="VDM01274.1"/>
    <property type="molecule type" value="Genomic_DNA"/>
</dbReference>
<dbReference type="Proteomes" id="UP000275846">
    <property type="component" value="Unassembled WGS sequence"/>
</dbReference>
<proteinExistence type="predicted"/>
<gene>
    <name evidence="1" type="ORF">SSLN_LOCUS14888</name>
</gene>
<organism evidence="3">
    <name type="scientific">Schistocephalus solidus</name>
    <name type="common">Tapeworm</name>
    <dbReference type="NCBI Taxonomy" id="70667"/>
    <lineage>
        <taxon>Eukaryota</taxon>
        <taxon>Metazoa</taxon>
        <taxon>Spiralia</taxon>
        <taxon>Lophotrochozoa</taxon>
        <taxon>Platyhelminthes</taxon>
        <taxon>Cestoda</taxon>
        <taxon>Eucestoda</taxon>
        <taxon>Diphyllobothriidea</taxon>
        <taxon>Diphyllobothriidae</taxon>
        <taxon>Schistocephalus</taxon>
    </lineage>
</organism>
<dbReference type="WBParaSite" id="SSLN_0001544701-mRNA-1">
    <property type="protein sequence ID" value="SSLN_0001544701-mRNA-1"/>
    <property type="gene ID" value="SSLN_0001544701"/>
</dbReference>
<keyword evidence="2" id="KW-1185">Reference proteome</keyword>